<dbReference type="InterPro" id="IPR016722">
    <property type="entry name" value="DNA_pol_alpha_bsu"/>
</dbReference>
<evidence type="ECO:0000313" key="10">
    <source>
        <dbReference type="Proteomes" id="UP000824469"/>
    </source>
</evidence>
<dbReference type="InterPro" id="IPR054300">
    <property type="entry name" value="OB_DPOA2"/>
</dbReference>
<comment type="similarity">
    <text evidence="2">Belongs to the DNA polymerase alpha subunit B family.</text>
</comment>
<dbReference type="PANTHER" id="PTHR23061">
    <property type="entry name" value="DNA POLYMERASE 2 ALPHA 70 KDA SUBUNIT"/>
    <property type="match status" value="1"/>
</dbReference>
<dbReference type="OMA" id="RFMYDRT"/>
<evidence type="ECO:0000256" key="4">
    <source>
        <dbReference type="ARBA" id="ARBA00022705"/>
    </source>
</evidence>
<sequence length="638" mass="70404">LTFCINFGLKPSDLVSSWEVYYLNMQLDGCKVPSSHLDGFRQYLQNEQKQSFQKQDTDLHFYSSNDIDMLVENGHESAEDDTQNTPVKQSIRSTTQSTPNLFSPFAVAKTPGTDGTLSGKHRSRVRSSPSCTTPFGTRSNKYVVQFIFNKDILDDAKEDNAFEPQSEDDVIRRMPSVQRSSLQMLGSWPSPRCRYMYDSIEDKFDSMERRIKMFATALAAKEARSVSNHVALASQESVFVVGLVCCDGEGHLNDISILLEGSVEFSGGQRVKLDLHKLDGFSLFPGQVIGVEGNNPSGHCLVASRVVDSFPISYPLHLGDSDKPSAKRLAVDRNSQISSLPKTPKAISMLIAAGPFTTTDNLEFEPLIDLLAYARRKQPNLLLLMGPFIDSEHPQIKVGTVDRFFGQIFQEEVGARLRDYCEEMGPGVRVVLVPSTRDAHHDFVFPQPPFNMDDSEDPNQQITCVANPSFFCLNEITIGCCTVDVLRHLSGEEISRIPEGNSNDRLARLATHVLSQRSVYPLFPAGSGLPLDLSVAPEALHMLSIPDVLILPSDLASFAKVLHPAEAIQKMESGPLQNGGHEDFTQCKCLCINPGRLAKGISGGTFAELFSLGKSRNSTTEDAVDCMADRTKISIVRI</sequence>
<keyword evidence="10" id="KW-1185">Reference proteome</keyword>
<dbReference type="PANTHER" id="PTHR23061:SF12">
    <property type="entry name" value="DNA POLYMERASE ALPHA SUBUNIT B"/>
    <property type="match status" value="1"/>
</dbReference>
<organism evidence="9 10">
    <name type="scientific">Taxus chinensis</name>
    <name type="common">Chinese yew</name>
    <name type="synonym">Taxus wallichiana var. chinensis</name>
    <dbReference type="NCBI Taxonomy" id="29808"/>
    <lineage>
        <taxon>Eukaryota</taxon>
        <taxon>Viridiplantae</taxon>
        <taxon>Streptophyta</taxon>
        <taxon>Embryophyta</taxon>
        <taxon>Tracheophyta</taxon>
        <taxon>Spermatophyta</taxon>
        <taxon>Pinopsida</taxon>
        <taxon>Pinidae</taxon>
        <taxon>Conifers II</taxon>
        <taxon>Cupressales</taxon>
        <taxon>Taxaceae</taxon>
        <taxon>Taxus</taxon>
    </lineage>
</organism>
<dbReference type="PIRSF" id="PIRSF018300">
    <property type="entry name" value="DNA_pol_alph_2"/>
    <property type="match status" value="1"/>
</dbReference>
<reference evidence="9 10" key="1">
    <citation type="journal article" date="2021" name="Nat. Plants">
        <title>The Taxus genome provides insights into paclitaxel biosynthesis.</title>
        <authorList>
            <person name="Xiong X."/>
            <person name="Gou J."/>
            <person name="Liao Q."/>
            <person name="Li Y."/>
            <person name="Zhou Q."/>
            <person name="Bi G."/>
            <person name="Li C."/>
            <person name="Du R."/>
            <person name="Wang X."/>
            <person name="Sun T."/>
            <person name="Guo L."/>
            <person name="Liang H."/>
            <person name="Lu P."/>
            <person name="Wu Y."/>
            <person name="Zhang Z."/>
            <person name="Ro D.K."/>
            <person name="Shang Y."/>
            <person name="Huang S."/>
            <person name="Yan J."/>
        </authorList>
    </citation>
    <scope>NUCLEOTIDE SEQUENCE [LARGE SCALE GENOMIC DNA]</scope>
    <source>
        <strain evidence="9">Ta-2019</strain>
    </source>
</reference>
<feature type="domain" description="DNA polymerase alpha/delta/epsilon subunit B" evidence="7">
    <location>
        <begin position="350"/>
        <end position="560"/>
    </location>
</feature>
<evidence type="ECO:0000256" key="2">
    <source>
        <dbReference type="ARBA" id="ARBA00007299"/>
    </source>
</evidence>
<evidence type="ECO:0000256" key="5">
    <source>
        <dbReference type="ARBA" id="ARBA00023242"/>
    </source>
</evidence>
<evidence type="ECO:0000259" key="8">
    <source>
        <dbReference type="Pfam" id="PF22062"/>
    </source>
</evidence>
<keyword evidence="4" id="KW-0235">DNA replication</keyword>
<accession>A0AA38CY72</accession>
<dbReference type="GO" id="GO:0005658">
    <property type="term" value="C:alpha DNA polymerase:primase complex"/>
    <property type="evidence" value="ECO:0007669"/>
    <property type="project" value="TreeGrafter"/>
</dbReference>
<proteinExistence type="inferred from homology"/>
<comment type="caution">
    <text evidence="9">The sequence shown here is derived from an EMBL/GenBank/DDBJ whole genome shotgun (WGS) entry which is preliminary data.</text>
</comment>
<dbReference type="Pfam" id="PF22062">
    <property type="entry name" value="OB_DPOA2"/>
    <property type="match status" value="1"/>
</dbReference>
<feature type="non-terminal residue" evidence="9">
    <location>
        <position position="638"/>
    </location>
</feature>
<comment type="subcellular location">
    <subcellularLocation>
        <location evidence="1">Nucleus</location>
    </subcellularLocation>
</comment>
<name>A0AA38CY72_TAXCH</name>
<dbReference type="Proteomes" id="UP000824469">
    <property type="component" value="Unassembled WGS sequence"/>
</dbReference>
<protein>
    <recommendedName>
        <fullName evidence="3">DNA polymerase alpha subunit B</fullName>
    </recommendedName>
</protein>
<evidence type="ECO:0000256" key="6">
    <source>
        <dbReference type="SAM" id="MobiDB-lite"/>
    </source>
</evidence>
<feature type="domain" description="DNA polymerase alpha subunit B OB" evidence="8">
    <location>
        <begin position="208"/>
        <end position="307"/>
    </location>
</feature>
<evidence type="ECO:0000256" key="3">
    <source>
        <dbReference type="ARBA" id="ARBA00018596"/>
    </source>
</evidence>
<evidence type="ECO:0000313" key="9">
    <source>
        <dbReference type="EMBL" id="KAH9305014.1"/>
    </source>
</evidence>
<gene>
    <name evidence="9" type="ORF">KI387_009418</name>
</gene>
<dbReference type="EMBL" id="JAHRHJ020000008">
    <property type="protein sequence ID" value="KAH9305014.1"/>
    <property type="molecule type" value="Genomic_DNA"/>
</dbReference>
<dbReference type="FunFam" id="3.60.21.60:FF:000004">
    <property type="entry name" value="DNA polymerase alpha subunit B"/>
    <property type="match status" value="1"/>
</dbReference>
<feature type="region of interest" description="Disordered" evidence="6">
    <location>
        <begin position="112"/>
        <end position="132"/>
    </location>
</feature>
<dbReference type="Pfam" id="PF04042">
    <property type="entry name" value="DNA_pol_E_B"/>
    <property type="match status" value="1"/>
</dbReference>
<keyword evidence="5" id="KW-0539">Nucleus</keyword>
<evidence type="ECO:0000256" key="1">
    <source>
        <dbReference type="ARBA" id="ARBA00004123"/>
    </source>
</evidence>
<dbReference type="AlphaFoldDB" id="A0AA38CY72"/>
<dbReference type="GO" id="GO:0006270">
    <property type="term" value="P:DNA replication initiation"/>
    <property type="evidence" value="ECO:0007669"/>
    <property type="project" value="TreeGrafter"/>
</dbReference>
<dbReference type="InterPro" id="IPR007185">
    <property type="entry name" value="DNA_pol_a/d/e_bsu"/>
</dbReference>
<dbReference type="Gene3D" id="3.60.21.60">
    <property type="match status" value="2"/>
</dbReference>
<dbReference type="GO" id="GO:0003677">
    <property type="term" value="F:DNA binding"/>
    <property type="evidence" value="ECO:0007669"/>
    <property type="project" value="InterPro"/>
</dbReference>
<evidence type="ECO:0000259" key="7">
    <source>
        <dbReference type="Pfam" id="PF04042"/>
    </source>
</evidence>